<dbReference type="Proteomes" id="UP000655016">
    <property type="component" value="Unassembled WGS sequence"/>
</dbReference>
<protein>
    <submittedName>
        <fullName evidence="1">Uncharacterized protein</fullName>
    </submittedName>
</protein>
<dbReference type="EMBL" id="BMKP01000006">
    <property type="protein sequence ID" value="GGF16251.1"/>
    <property type="molecule type" value="Genomic_DNA"/>
</dbReference>
<gene>
    <name evidence="1" type="ORF">GCM10011518_27050</name>
</gene>
<evidence type="ECO:0000313" key="2">
    <source>
        <dbReference type="Proteomes" id="UP000655016"/>
    </source>
</evidence>
<proteinExistence type="predicted"/>
<evidence type="ECO:0000313" key="1">
    <source>
        <dbReference type="EMBL" id="GGF16251.1"/>
    </source>
</evidence>
<organism evidence="1 2">
    <name type="scientific">Flavobacterium limi</name>
    <dbReference type="NCBI Taxonomy" id="2045105"/>
    <lineage>
        <taxon>Bacteria</taxon>
        <taxon>Pseudomonadati</taxon>
        <taxon>Bacteroidota</taxon>
        <taxon>Flavobacteriia</taxon>
        <taxon>Flavobacteriales</taxon>
        <taxon>Flavobacteriaceae</taxon>
        <taxon>Flavobacterium</taxon>
    </lineage>
</organism>
<sequence>MKSNYLPPTYFENFVVYDNEKYFKEIKDIEWRGQIKSSANNRKFKIKYYGDMLEDYNYIVWTDFAPSLIFAVDVETGEEILLFDGAKHGYNSMLCDTFTDEQITNRPLTKMFADNFGSDTFEVIVSIYFNIDYDEELEEFLNENGEVELVSGEIVSADLLVRNGLISSKSD</sequence>
<dbReference type="RefSeq" id="WP_208797384.1">
    <property type="nucleotide sequence ID" value="NZ_BMKP01000006.1"/>
</dbReference>
<keyword evidence="2" id="KW-1185">Reference proteome</keyword>
<reference evidence="2" key="1">
    <citation type="journal article" date="2019" name="Int. J. Syst. Evol. Microbiol.">
        <title>The Global Catalogue of Microorganisms (GCM) 10K type strain sequencing project: providing services to taxonomists for standard genome sequencing and annotation.</title>
        <authorList>
            <consortium name="The Broad Institute Genomics Platform"/>
            <consortium name="The Broad Institute Genome Sequencing Center for Infectious Disease"/>
            <person name="Wu L."/>
            <person name="Ma J."/>
        </authorList>
    </citation>
    <scope>NUCLEOTIDE SEQUENCE [LARGE SCALE GENOMIC DNA]</scope>
    <source>
        <strain evidence="2">CGMCC 1.16060</strain>
    </source>
</reference>
<accession>A0ABQ1UDH9</accession>
<name>A0ABQ1UDH9_9FLAO</name>
<comment type="caution">
    <text evidence="1">The sequence shown here is derived from an EMBL/GenBank/DDBJ whole genome shotgun (WGS) entry which is preliminary data.</text>
</comment>